<accession>A0AAP7A5Q5</accession>
<dbReference type="PANTHER" id="PTHR30406:SF8">
    <property type="entry name" value="SULFATE TRANSPORT SYSTEM PERMEASE PROTEIN CYST"/>
    <property type="match status" value="1"/>
</dbReference>
<dbReference type="PROSITE" id="PS50928">
    <property type="entry name" value="ABC_TM1"/>
    <property type="match status" value="1"/>
</dbReference>
<comment type="similarity">
    <text evidence="9">Belongs to the binding-protein-dependent transport system permease family. CysTW subfamily.</text>
</comment>
<evidence type="ECO:0000256" key="6">
    <source>
        <dbReference type="ARBA" id="ARBA00023032"/>
    </source>
</evidence>
<dbReference type="PANTHER" id="PTHR30406">
    <property type="entry name" value="SULFATE TRANSPORT SYSTEM PERMEASE PROTEIN"/>
    <property type="match status" value="1"/>
</dbReference>
<comment type="subcellular location">
    <subcellularLocation>
        <location evidence="1">Membrane</location>
        <topology evidence="1">Multi-pass membrane protein</topology>
    </subcellularLocation>
</comment>
<proteinExistence type="inferred from homology"/>
<evidence type="ECO:0000313" key="13">
    <source>
        <dbReference type="Proteomes" id="UP000552038"/>
    </source>
</evidence>
<comment type="caution">
    <text evidence="12">The sequence shown here is derived from an EMBL/GenBank/DDBJ whole genome shotgun (WGS) entry which is preliminary data.</text>
</comment>
<feature type="transmembrane region" description="Helical" evidence="9">
    <location>
        <begin position="145"/>
        <end position="169"/>
    </location>
</feature>
<dbReference type="InterPro" id="IPR000515">
    <property type="entry name" value="MetI-like"/>
</dbReference>
<dbReference type="Proteomes" id="UP000552038">
    <property type="component" value="Unassembled WGS sequence"/>
</dbReference>
<evidence type="ECO:0000313" key="11">
    <source>
        <dbReference type="EMBL" id="MCY9760595.1"/>
    </source>
</evidence>
<comment type="caution">
    <text evidence="9">Lacks conserved residue(s) required for the propagation of feature annotation.</text>
</comment>
<dbReference type="InterPro" id="IPR005667">
    <property type="entry name" value="Sulph_transpt2"/>
</dbReference>
<dbReference type="GO" id="GO:0015419">
    <property type="term" value="F:ABC-type sulfate transporter activity"/>
    <property type="evidence" value="ECO:0007669"/>
    <property type="project" value="UniProtKB-UniRule"/>
</dbReference>
<keyword evidence="7 9" id="KW-0472">Membrane</keyword>
<dbReference type="AlphaFoldDB" id="A0AAP7A5Q5"/>
<evidence type="ECO:0000256" key="9">
    <source>
        <dbReference type="RuleBase" id="RU366001"/>
    </source>
</evidence>
<reference evidence="11 14" key="2">
    <citation type="submission" date="2022-05" db="EMBL/GenBank/DDBJ databases">
        <title>Genome Sequencing of Bee-Associated Microbes.</title>
        <authorList>
            <person name="Dunlap C."/>
        </authorList>
    </citation>
    <scope>NUCLEOTIDE SEQUENCE [LARGE SCALE GENOMIC DNA]</scope>
    <source>
        <strain evidence="11 14">NRRL B-04010</strain>
    </source>
</reference>
<organism evidence="12 13">
    <name type="scientific">Paenibacillus alvei</name>
    <name type="common">Bacillus alvei</name>
    <dbReference type="NCBI Taxonomy" id="44250"/>
    <lineage>
        <taxon>Bacteria</taxon>
        <taxon>Bacillati</taxon>
        <taxon>Bacillota</taxon>
        <taxon>Bacilli</taxon>
        <taxon>Bacillales</taxon>
        <taxon>Paenibacillaceae</taxon>
        <taxon>Paenibacillus</taxon>
    </lineage>
</organism>
<feature type="transmembrane region" description="Helical" evidence="9">
    <location>
        <begin position="255"/>
        <end position="279"/>
    </location>
</feature>
<comment type="function">
    <text evidence="8">Part of the ABC transporter complex CysAWTP (TC 3.A.1.6.1) involved in sulfate/thiosulfate import. Probably responsible for the translocation of the substrate across the membrane.</text>
</comment>
<evidence type="ECO:0000256" key="2">
    <source>
        <dbReference type="ARBA" id="ARBA00011779"/>
    </source>
</evidence>
<dbReference type="Pfam" id="PF00528">
    <property type="entry name" value="BPD_transp_1"/>
    <property type="match status" value="1"/>
</dbReference>
<evidence type="ECO:0000256" key="8">
    <source>
        <dbReference type="ARBA" id="ARBA00025323"/>
    </source>
</evidence>
<dbReference type="NCBIfam" id="TIGR02139">
    <property type="entry name" value="permease_CysT"/>
    <property type="match status" value="1"/>
</dbReference>
<reference evidence="12 13" key="1">
    <citation type="submission" date="2020-05" db="EMBL/GenBank/DDBJ databases">
        <title>Whole genome sequencing and identification of novel metabolites from Paenibacillus alvei strain JR949.</title>
        <authorList>
            <person name="Rajendhran J."/>
            <person name="Sree Pranav P."/>
            <person name="Mahalakshmi B."/>
            <person name="Karthikeyan R."/>
        </authorList>
    </citation>
    <scope>NUCLEOTIDE SEQUENCE [LARGE SCALE GENOMIC DNA]</scope>
    <source>
        <strain evidence="12 13">JR949</strain>
    </source>
</reference>
<dbReference type="FunFam" id="1.10.3720.10:FF:000004">
    <property type="entry name" value="Sulfate transport system permease protein CysT"/>
    <property type="match status" value="1"/>
</dbReference>
<evidence type="ECO:0000256" key="7">
    <source>
        <dbReference type="ARBA" id="ARBA00023136"/>
    </source>
</evidence>
<gene>
    <name evidence="12" type="primary">cysT</name>
    <name evidence="12" type="ORF">HMI46_21645</name>
    <name evidence="11" type="ORF">M5X12_08395</name>
</gene>
<evidence type="ECO:0000256" key="1">
    <source>
        <dbReference type="ARBA" id="ARBA00004141"/>
    </source>
</evidence>
<keyword evidence="14" id="KW-1185">Reference proteome</keyword>
<dbReference type="NCBIfam" id="TIGR00969">
    <property type="entry name" value="3a0106s02"/>
    <property type="match status" value="1"/>
</dbReference>
<evidence type="ECO:0000259" key="10">
    <source>
        <dbReference type="PROSITE" id="PS50928"/>
    </source>
</evidence>
<dbReference type="EMBL" id="JABFOR010000037">
    <property type="protein sequence ID" value="NOJ73142.1"/>
    <property type="molecule type" value="Genomic_DNA"/>
</dbReference>
<comment type="subunit">
    <text evidence="2">The complex is composed of two ATP-binding proteins (CysA), two transmembrane proteins (CysT and CysW) and a solute-binding protein (CysP).</text>
</comment>
<evidence type="ECO:0000256" key="3">
    <source>
        <dbReference type="ARBA" id="ARBA00022448"/>
    </source>
</evidence>
<dbReference type="CDD" id="cd06261">
    <property type="entry name" value="TM_PBP2"/>
    <property type="match status" value="1"/>
</dbReference>
<keyword evidence="6 9" id="KW-0764">Sulfate transport</keyword>
<dbReference type="Proteomes" id="UP001527181">
    <property type="component" value="Unassembled WGS sequence"/>
</dbReference>
<comment type="function">
    <text evidence="9">Part of the ABC transporter complex (TC 3.A.1.6.1) involved in sulfate/thiosulfate import.</text>
</comment>
<dbReference type="Gene3D" id="1.10.3720.10">
    <property type="entry name" value="MetI-like"/>
    <property type="match status" value="1"/>
</dbReference>
<dbReference type="InterPro" id="IPR035906">
    <property type="entry name" value="MetI-like_sf"/>
</dbReference>
<dbReference type="RefSeq" id="WP_163979639.1">
    <property type="nucleotide sequence ID" value="NZ_JABFOR010000037.1"/>
</dbReference>
<feature type="transmembrane region" description="Helical" evidence="9">
    <location>
        <begin position="111"/>
        <end position="133"/>
    </location>
</feature>
<feature type="transmembrane region" description="Helical" evidence="9">
    <location>
        <begin position="70"/>
        <end position="99"/>
    </location>
</feature>
<sequence>MTSHSTALSRSPEPPRKRPYSVLPGFRFTLGYTLLYMSLIVLIPLSAIVLKSSELSWNKFWNTVLDERVIAAYRISFIVSFAAGLLNVGFGLIVAWVLVRYSFPGKRWIDGLIDLPFALPTAVAGIALTSIYAENGWVGQLLYPLGIHSAYSLLGIMIALTFIGFPFVVRTVQPVLEQWGTEVEEAAATLGAKRRSVFMKIILPELVPPLLTGFALAFARGIGEYGSVVFISGNMPYKTEIAPLLIMTKLEQYDYAAATAIALILLVISFILLFLINLIQWRMSARTFS</sequence>
<keyword evidence="3 9" id="KW-0813">Transport</keyword>
<dbReference type="GO" id="GO:0005886">
    <property type="term" value="C:plasma membrane"/>
    <property type="evidence" value="ECO:0007669"/>
    <property type="project" value="InterPro"/>
</dbReference>
<name>A0AAP7A5Q5_PAEAL</name>
<dbReference type="SUPFAM" id="SSF161098">
    <property type="entry name" value="MetI-like"/>
    <property type="match status" value="1"/>
</dbReference>
<protein>
    <recommendedName>
        <fullName evidence="9">Sulfate transport system permease protein CysT</fullName>
    </recommendedName>
</protein>
<dbReference type="InterPro" id="IPR011865">
    <property type="entry name" value="CysT_permease"/>
</dbReference>
<feature type="domain" description="ABC transmembrane type-1" evidence="10">
    <location>
        <begin position="73"/>
        <end position="276"/>
    </location>
</feature>
<feature type="transmembrane region" description="Helical" evidence="9">
    <location>
        <begin position="26"/>
        <end position="50"/>
    </location>
</feature>
<evidence type="ECO:0000256" key="4">
    <source>
        <dbReference type="ARBA" id="ARBA00022692"/>
    </source>
</evidence>
<feature type="transmembrane region" description="Helical" evidence="9">
    <location>
        <begin position="201"/>
        <end position="222"/>
    </location>
</feature>
<keyword evidence="4 9" id="KW-0812">Transmembrane</keyword>
<evidence type="ECO:0000313" key="12">
    <source>
        <dbReference type="EMBL" id="NOJ73142.1"/>
    </source>
</evidence>
<evidence type="ECO:0000313" key="14">
    <source>
        <dbReference type="Proteomes" id="UP001527181"/>
    </source>
</evidence>
<evidence type="ECO:0000256" key="5">
    <source>
        <dbReference type="ARBA" id="ARBA00022989"/>
    </source>
</evidence>
<keyword evidence="5 9" id="KW-1133">Transmembrane helix</keyword>
<dbReference type="EMBL" id="JAMDNP010000014">
    <property type="protein sequence ID" value="MCY9760595.1"/>
    <property type="molecule type" value="Genomic_DNA"/>
</dbReference>